<dbReference type="RefSeq" id="WP_119841175.1">
    <property type="nucleotide sequence ID" value="NZ_CP060436.1"/>
</dbReference>
<dbReference type="AlphaFoldDB" id="A0A418SBH9"/>
<dbReference type="NCBIfam" id="NF033779">
    <property type="entry name" value="Tim44_TimA_adap"/>
    <property type="match status" value="1"/>
</dbReference>
<dbReference type="InterPro" id="IPR032710">
    <property type="entry name" value="NTF2-like_dom_sf"/>
</dbReference>
<evidence type="ECO:0000256" key="3">
    <source>
        <dbReference type="ARBA" id="ARBA00022946"/>
    </source>
</evidence>
<organism evidence="6 7">
    <name type="scientific">Pseudooceanicola algae</name>
    <dbReference type="NCBI Taxonomy" id="1537215"/>
    <lineage>
        <taxon>Bacteria</taxon>
        <taxon>Pseudomonadati</taxon>
        <taxon>Pseudomonadota</taxon>
        <taxon>Alphaproteobacteria</taxon>
        <taxon>Rhodobacterales</taxon>
        <taxon>Paracoccaceae</taxon>
        <taxon>Pseudooceanicola</taxon>
    </lineage>
</organism>
<dbReference type="KEGG" id="palw:PSAL_027350"/>
<reference evidence="6 7" key="1">
    <citation type="submission" date="2020-08" db="EMBL/GenBank/DDBJ databases">
        <title>Genome sequence of Rhodobacteraceae bacterium Lw-13e.</title>
        <authorList>
            <person name="Poehlein A."/>
            <person name="Wolter L."/>
            <person name="Daniel R."/>
            <person name="Brinkhoff T."/>
        </authorList>
    </citation>
    <scope>NUCLEOTIDE SEQUENCE [LARGE SCALE GENOMIC DNA]</scope>
    <source>
        <strain evidence="6 7">Lw-13e</strain>
    </source>
</reference>
<dbReference type="InterPro" id="IPR039544">
    <property type="entry name" value="Tim44-like"/>
</dbReference>
<dbReference type="SMART" id="SM00978">
    <property type="entry name" value="Tim44"/>
    <property type="match status" value="1"/>
</dbReference>
<dbReference type="Proteomes" id="UP000283786">
    <property type="component" value="Chromosome"/>
</dbReference>
<dbReference type="InterPro" id="IPR016985">
    <property type="entry name" value="UCP031890_Tim44-rel"/>
</dbReference>
<dbReference type="GO" id="GO:0051087">
    <property type="term" value="F:protein-folding chaperone binding"/>
    <property type="evidence" value="ECO:0007669"/>
    <property type="project" value="TreeGrafter"/>
</dbReference>
<dbReference type="PIRSF" id="PIRSF031890">
    <property type="entry name" value="UCP031890_transporter_Tim44"/>
    <property type="match status" value="1"/>
</dbReference>
<dbReference type="PANTHER" id="PTHR10721:SF1">
    <property type="entry name" value="MITOCHONDRIAL IMPORT INNER MEMBRANE TRANSLOCASE SUBUNIT TIM44"/>
    <property type="match status" value="1"/>
</dbReference>
<dbReference type="Pfam" id="PF04280">
    <property type="entry name" value="Tim44"/>
    <property type="match status" value="1"/>
</dbReference>
<dbReference type="GO" id="GO:0030150">
    <property type="term" value="P:protein import into mitochondrial matrix"/>
    <property type="evidence" value="ECO:0007669"/>
    <property type="project" value="TreeGrafter"/>
</dbReference>
<evidence type="ECO:0000313" key="6">
    <source>
        <dbReference type="EMBL" id="QPM91482.1"/>
    </source>
</evidence>
<dbReference type="SUPFAM" id="SSF54427">
    <property type="entry name" value="NTF2-like"/>
    <property type="match status" value="1"/>
</dbReference>
<name>A0A418SBH9_9RHOB</name>
<dbReference type="Gene3D" id="3.10.450.240">
    <property type="match status" value="1"/>
</dbReference>
<evidence type="ECO:0000256" key="2">
    <source>
        <dbReference type="ARBA" id="ARBA00009597"/>
    </source>
</evidence>
<keyword evidence="4" id="KW-0472">Membrane</keyword>
<proteinExistence type="inferred from homology"/>
<gene>
    <name evidence="6" type="ORF">PSAL_027350</name>
</gene>
<sequence>MSSPILQLLVLAGIAIFLILRLKNVLGTREGFEKPPVPTQPQPDARTGTFEVITGGPDPDITDHVAEDSQAARALTQMKGLEPDFSVSEFLGGARAAYEMILMGFEKGNLEDVKGLLGEDVHESFAEVIAAREQQGLTVDAEFVGIRELTLVGAEFDPATSRAELTVRFLGQLTQVVHDSNGAVVEGEPGKVKTQRDIWTFERQMGVDDLNWQLVATGE</sequence>
<keyword evidence="7" id="KW-1185">Reference proteome</keyword>
<evidence type="ECO:0000256" key="4">
    <source>
        <dbReference type="ARBA" id="ARBA00023136"/>
    </source>
</evidence>
<feature type="domain" description="Tim44-like" evidence="5">
    <location>
        <begin position="71"/>
        <end position="219"/>
    </location>
</feature>
<dbReference type="GO" id="GO:0016020">
    <property type="term" value="C:membrane"/>
    <property type="evidence" value="ECO:0007669"/>
    <property type="project" value="UniProtKB-SubCell"/>
</dbReference>
<dbReference type="EMBL" id="CP060436">
    <property type="protein sequence ID" value="QPM91482.1"/>
    <property type="molecule type" value="Genomic_DNA"/>
</dbReference>
<protein>
    <recommendedName>
        <fullName evidence="5">Tim44-like domain-containing protein</fullName>
    </recommendedName>
</protein>
<evidence type="ECO:0000313" key="7">
    <source>
        <dbReference type="Proteomes" id="UP000283786"/>
    </source>
</evidence>
<keyword evidence="3" id="KW-0809">Transit peptide</keyword>
<accession>A0A418SBH9</accession>
<dbReference type="PANTHER" id="PTHR10721">
    <property type="entry name" value="MITOCHONDRIAL IMPORT INNER MEMBRANE TRANSLOCASE SUBUNIT TIM44"/>
    <property type="match status" value="1"/>
</dbReference>
<evidence type="ECO:0000256" key="1">
    <source>
        <dbReference type="ARBA" id="ARBA00004370"/>
    </source>
</evidence>
<dbReference type="InterPro" id="IPR007379">
    <property type="entry name" value="Tim44-like_dom"/>
</dbReference>
<comment type="similarity">
    <text evidence="2">Belongs to the Tim44 family.</text>
</comment>
<dbReference type="OrthoDB" id="9798618at2"/>
<comment type="subcellular location">
    <subcellularLocation>
        <location evidence="1">Membrane</location>
    </subcellularLocation>
</comment>
<evidence type="ECO:0000259" key="5">
    <source>
        <dbReference type="SMART" id="SM00978"/>
    </source>
</evidence>